<reference evidence="1" key="1">
    <citation type="submission" date="2015-07" db="EMBL/GenBank/DDBJ databases">
        <title>MeaNS - Measles Nucleotide Surveillance Program.</title>
        <authorList>
            <person name="Tran T."/>
            <person name="Druce J."/>
        </authorList>
    </citation>
    <scope>NUCLEOTIDE SEQUENCE</scope>
    <source>
        <strain evidence="1">UCB-OBI-ISO-001</strain>
        <tissue evidence="1">Gonad</tissue>
    </source>
</reference>
<accession>A0A0L8G845</accession>
<name>A0A0L8G845_OCTBM</name>
<gene>
    <name evidence="1" type="ORF">OCBIM_22038304mg</name>
</gene>
<dbReference type="EMBL" id="KQ423274">
    <property type="protein sequence ID" value="KOF73167.1"/>
    <property type="molecule type" value="Genomic_DNA"/>
</dbReference>
<organism evidence="1">
    <name type="scientific">Octopus bimaculoides</name>
    <name type="common">California two-spotted octopus</name>
    <dbReference type="NCBI Taxonomy" id="37653"/>
    <lineage>
        <taxon>Eukaryota</taxon>
        <taxon>Metazoa</taxon>
        <taxon>Spiralia</taxon>
        <taxon>Lophotrochozoa</taxon>
        <taxon>Mollusca</taxon>
        <taxon>Cephalopoda</taxon>
        <taxon>Coleoidea</taxon>
        <taxon>Octopodiformes</taxon>
        <taxon>Octopoda</taxon>
        <taxon>Incirrata</taxon>
        <taxon>Octopodidae</taxon>
        <taxon>Octopus</taxon>
    </lineage>
</organism>
<protein>
    <submittedName>
        <fullName evidence="1">Uncharacterized protein</fullName>
    </submittedName>
</protein>
<proteinExistence type="predicted"/>
<sequence length="141" mass="16337">MAVRTKFIVFKRTLTSVCHFSLPTINLSPSISLFPPLSLNEKRLTASTLSFPLHLCCLSFSPRLSLFTSVCIYRKKALTAAGDPLCLMVKNKMVNNYTVSKIRFTLLKFKYSCHRDFRTVNYYRPPPLHNHKIILIRYLFC</sequence>
<dbReference type="AlphaFoldDB" id="A0A0L8G845"/>
<evidence type="ECO:0000313" key="1">
    <source>
        <dbReference type="EMBL" id="KOF73167.1"/>
    </source>
</evidence>